<dbReference type="HOGENOM" id="CLU_2210786_0_0_1"/>
<proteinExistence type="predicted"/>
<keyword evidence="2" id="KW-1185">Reference proteome</keyword>
<dbReference type="KEGG" id="pbl:PAAG_11375"/>
<evidence type="ECO:0000313" key="1">
    <source>
        <dbReference type="EMBL" id="KGQ01803.1"/>
    </source>
</evidence>
<name>A0A0A2V2U0_PARBA</name>
<organism evidence="1 2">
    <name type="scientific">Paracoccidioides lutzii (strain ATCC MYA-826 / Pb01)</name>
    <name type="common">Paracoccidioides brasiliensis</name>
    <dbReference type="NCBI Taxonomy" id="502779"/>
    <lineage>
        <taxon>Eukaryota</taxon>
        <taxon>Fungi</taxon>
        <taxon>Dikarya</taxon>
        <taxon>Ascomycota</taxon>
        <taxon>Pezizomycotina</taxon>
        <taxon>Eurotiomycetes</taxon>
        <taxon>Eurotiomycetidae</taxon>
        <taxon>Onygenales</taxon>
        <taxon>Ajellomycetaceae</taxon>
        <taxon>Paracoccidioides</taxon>
    </lineage>
</organism>
<dbReference type="OrthoDB" id="10432454at2759"/>
<reference evidence="1 2" key="1">
    <citation type="journal article" date="2011" name="PLoS Genet.">
        <title>Comparative genomic analysis of human fungal pathogens causing paracoccidioidomycosis.</title>
        <authorList>
            <person name="Desjardins C.A."/>
            <person name="Champion M.D."/>
            <person name="Holder J.W."/>
            <person name="Muszewska A."/>
            <person name="Goldberg J."/>
            <person name="Bailao A.M."/>
            <person name="Brigido M.M."/>
            <person name="Ferreira M.E."/>
            <person name="Garcia A.M."/>
            <person name="Grynberg M."/>
            <person name="Gujja S."/>
            <person name="Heiman D.I."/>
            <person name="Henn M.R."/>
            <person name="Kodira C.D."/>
            <person name="Leon-Narvaez H."/>
            <person name="Longo L.V."/>
            <person name="Ma L.J."/>
            <person name="Malavazi I."/>
            <person name="Matsuo A.L."/>
            <person name="Morais F.V."/>
            <person name="Pereira M."/>
            <person name="Rodriguez-Brito S."/>
            <person name="Sakthikumar S."/>
            <person name="Salem-Izacc S.M."/>
            <person name="Sykes S.M."/>
            <person name="Teixeira M.M."/>
            <person name="Vallejo M.C."/>
            <person name="Walter M.E."/>
            <person name="Yandava C."/>
            <person name="Young S."/>
            <person name="Zeng Q."/>
            <person name="Zucker J."/>
            <person name="Felipe M.S."/>
            <person name="Goldman G.H."/>
            <person name="Haas B.J."/>
            <person name="McEwen J.G."/>
            <person name="Nino-Vega G."/>
            <person name="Puccia R."/>
            <person name="San-Blas G."/>
            <person name="Soares C.M."/>
            <person name="Birren B.W."/>
            <person name="Cuomo C.A."/>
        </authorList>
    </citation>
    <scope>NUCLEOTIDE SEQUENCE [LARGE SCALE GENOMIC DNA]</scope>
    <source>
        <strain evidence="2">ATCC MYA-826 / Pb01</strain>
    </source>
</reference>
<dbReference type="GeneID" id="26970400"/>
<gene>
    <name evidence="1" type="ORF">PAAG_11375</name>
</gene>
<dbReference type="EMBL" id="KN293995">
    <property type="protein sequence ID" value="KGQ01803.1"/>
    <property type="molecule type" value="Genomic_DNA"/>
</dbReference>
<dbReference type="AlphaFoldDB" id="A0A0A2V2U0"/>
<accession>A0A0A2V2U0</accession>
<evidence type="ECO:0000313" key="2">
    <source>
        <dbReference type="Proteomes" id="UP000002059"/>
    </source>
</evidence>
<dbReference type="VEuPathDB" id="FungiDB:PAAG_11375"/>
<dbReference type="RefSeq" id="XP_015703297.1">
    <property type="nucleotide sequence ID" value="XM_015847035.1"/>
</dbReference>
<dbReference type="Proteomes" id="UP000002059">
    <property type="component" value="Partially assembled WGS sequence"/>
</dbReference>
<sequence>MPLFEYELNTQKERVLESSRKEINHLGSIIFMSPVQNGDIRATGDFSTFDYLLCTISRLGLGKPCRQELLNSRKGSVDWDLGITGPMHMSRCEQWQDKGPISSSFWE</sequence>
<protein>
    <submittedName>
        <fullName evidence="1">Uncharacterized protein</fullName>
    </submittedName>
</protein>